<evidence type="ECO:0000259" key="8">
    <source>
        <dbReference type="PROSITE" id="PS51352"/>
    </source>
</evidence>
<dbReference type="PANTHER" id="PTHR45663:SF11">
    <property type="entry name" value="GEO12009P1"/>
    <property type="match status" value="1"/>
</dbReference>
<evidence type="ECO:0000256" key="2">
    <source>
        <dbReference type="ARBA" id="ARBA00022448"/>
    </source>
</evidence>
<dbReference type="InterPro" id="IPR005746">
    <property type="entry name" value="Thioredoxin"/>
</dbReference>
<keyword evidence="3" id="KW-0249">Electron transport</keyword>
<dbReference type="SUPFAM" id="SSF52833">
    <property type="entry name" value="Thioredoxin-like"/>
    <property type="match status" value="1"/>
</dbReference>
<dbReference type="PANTHER" id="PTHR45663">
    <property type="entry name" value="GEO12009P1"/>
    <property type="match status" value="1"/>
</dbReference>
<dbReference type="InterPro" id="IPR036249">
    <property type="entry name" value="Thioredoxin-like_sf"/>
</dbReference>
<keyword evidence="4 7" id="KW-1015">Disulfide bond</keyword>
<protein>
    <recommendedName>
        <fullName evidence="6">Thioredoxin</fullName>
    </recommendedName>
</protein>
<dbReference type="PIRSF" id="PIRSF000077">
    <property type="entry name" value="Thioredoxin"/>
    <property type="match status" value="1"/>
</dbReference>
<dbReference type="CDD" id="cd02947">
    <property type="entry name" value="TRX_family"/>
    <property type="match status" value="1"/>
</dbReference>
<comment type="caution">
    <text evidence="9">The sequence shown here is derived from an EMBL/GenBank/DDBJ whole genome shotgun (WGS) entry which is preliminary data.</text>
</comment>
<dbReference type="GO" id="GO:0015035">
    <property type="term" value="F:protein-disulfide reductase activity"/>
    <property type="evidence" value="ECO:0007669"/>
    <property type="project" value="InterPro"/>
</dbReference>
<evidence type="ECO:0000256" key="1">
    <source>
        <dbReference type="ARBA" id="ARBA00008987"/>
    </source>
</evidence>
<keyword evidence="2" id="KW-0813">Transport</keyword>
<dbReference type="Proteomes" id="UP000460412">
    <property type="component" value="Unassembled WGS sequence"/>
</dbReference>
<evidence type="ECO:0000256" key="4">
    <source>
        <dbReference type="ARBA" id="ARBA00023157"/>
    </source>
</evidence>
<dbReference type="Pfam" id="PF00085">
    <property type="entry name" value="Thioredoxin"/>
    <property type="match status" value="1"/>
</dbReference>
<feature type="domain" description="Thioredoxin" evidence="8">
    <location>
        <begin position="1"/>
        <end position="105"/>
    </location>
</feature>
<evidence type="ECO:0000256" key="7">
    <source>
        <dbReference type="PIRSR" id="PIRSR000077-4"/>
    </source>
</evidence>
<reference evidence="9 10" key="1">
    <citation type="submission" date="2019-12" db="EMBL/GenBank/DDBJ databases">
        <title>Sporaefaciens musculi gen. nov., sp. nov., a novel bacterium isolated from the caecum of an obese mouse.</title>
        <authorList>
            <person name="Rasmussen T.S."/>
            <person name="Streidl T."/>
            <person name="Hitch T.C.A."/>
            <person name="Wortmann E."/>
            <person name="Deptula P."/>
            <person name="Hansen M."/>
            <person name="Nielsen D.S."/>
            <person name="Clavel T."/>
            <person name="Vogensen F.K."/>
        </authorList>
    </citation>
    <scope>NUCLEOTIDE SEQUENCE [LARGE SCALE GENOMIC DNA]</scope>
    <source>
        <strain evidence="9 10">WCA-9-b2</strain>
    </source>
</reference>
<dbReference type="GO" id="GO:0005737">
    <property type="term" value="C:cytoplasm"/>
    <property type="evidence" value="ECO:0007669"/>
    <property type="project" value="TreeGrafter"/>
</dbReference>
<dbReference type="RefSeq" id="WP_159749475.1">
    <property type="nucleotide sequence ID" value="NZ_CATIFW010000023.1"/>
</dbReference>
<sequence>MQHLTSQNFSTETTRGPLPVVVMFYAVWCGKCAMMKPIVEDIEKKYRGRIKFCEVEIDESPLLTADYDADTVPTFVFFRNGQFLGSMQGIIDEDVFERRLQKIFRNS</sequence>
<dbReference type="InterPro" id="IPR013766">
    <property type="entry name" value="Thioredoxin_domain"/>
</dbReference>
<keyword evidence="10" id="KW-1185">Reference proteome</keyword>
<evidence type="ECO:0000256" key="5">
    <source>
        <dbReference type="ARBA" id="ARBA00023284"/>
    </source>
</evidence>
<feature type="disulfide bond" description="Redox-active" evidence="7">
    <location>
        <begin position="29"/>
        <end position="32"/>
    </location>
</feature>
<dbReference type="EMBL" id="WUQX01000001">
    <property type="protein sequence ID" value="MXP74294.1"/>
    <property type="molecule type" value="Genomic_DNA"/>
</dbReference>
<dbReference type="Gene3D" id="3.40.30.10">
    <property type="entry name" value="Glutaredoxin"/>
    <property type="match status" value="1"/>
</dbReference>
<dbReference type="AlphaFoldDB" id="A0A7X3MD95"/>
<evidence type="ECO:0000256" key="6">
    <source>
        <dbReference type="PIRNR" id="PIRNR000077"/>
    </source>
</evidence>
<proteinExistence type="inferred from homology"/>
<accession>A0A7X3MD95</accession>
<gene>
    <name evidence="9" type="ORF">GN277_02315</name>
</gene>
<dbReference type="PROSITE" id="PS51352">
    <property type="entry name" value="THIOREDOXIN_2"/>
    <property type="match status" value="1"/>
</dbReference>
<evidence type="ECO:0000256" key="3">
    <source>
        <dbReference type="ARBA" id="ARBA00022982"/>
    </source>
</evidence>
<evidence type="ECO:0000313" key="9">
    <source>
        <dbReference type="EMBL" id="MXP74294.1"/>
    </source>
</evidence>
<organism evidence="9 10">
    <name type="scientific">Sporofaciens musculi</name>
    <dbReference type="NCBI Taxonomy" id="2681861"/>
    <lineage>
        <taxon>Bacteria</taxon>
        <taxon>Bacillati</taxon>
        <taxon>Bacillota</taxon>
        <taxon>Clostridia</taxon>
        <taxon>Lachnospirales</taxon>
        <taxon>Lachnospiraceae</taxon>
        <taxon>Sporofaciens</taxon>
    </lineage>
</organism>
<keyword evidence="5 7" id="KW-0676">Redox-active center</keyword>
<comment type="similarity">
    <text evidence="1 6">Belongs to the thioredoxin family.</text>
</comment>
<name>A0A7X3MD95_9FIRM</name>
<evidence type="ECO:0000313" key="10">
    <source>
        <dbReference type="Proteomes" id="UP000460412"/>
    </source>
</evidence>